<evidence type="ECO:0000256" key="9">
    <source>
        <dbReference type="ARBA" id="ARBA00023242"/>
    </source>
</evidence>
<comment type="subcellular location">
    <subcellularLocation>
        <location evidence="1">Nucleus</location>
    </subcellularLocation>
</comment>
<feature type="region of interest" description="Disordered" evidence="11">
    <location>
        <begin position="1"/>
        <end position="110"/>
    </location>
</feature>
<dbReference type="GO" id="GO:0008270">
    <property type="term" value="F:zinc ion binding"/>
    <property type="evidence" value="ECO:0007669"/>
    <property type="project" value="UniProtKB-KW"/>
</dbReference>
<name>A0A316YHP8_9BASI</name>
<evidence type="ECO:0000313" key="14">
    <source>
        <dbReference type="Proteomes" id="UP000245768"/>
    </source>
</evidence>
<keyword evidence="9" id="KW-0539">Nucleus</keyword>
<dbReference type="OrthoDB" id="68328at2759"/>
<feature type="compositionally biased region" description="Polar residues" evidence="11">
    <location>
        <begin position="47"/>
        <end position="79"/>
    </location>
</feature>
<dbReference type="InterPro" id="IPR009061">
    <property type="entry name" value="DNA-bd_dom_put_sf"/>
</dbReference>
<dbReference type="FunCoup" id="A0A316YHP8">
    <property type="interactions" value="202"/>
</dbReference>
<evidence type="ECO:0000313" key="13">
    <source>
        <dbReference type="EMBL" id="PWN88148.1"/>
    </source>
</evidence>
<sequence>MQENRLRAKARIQQQAAAMNPSARLNALGKRPVGPLSMETPPDKGEGTSSAQLLGPNGNLQGVPTTTRNANLDLNSTKVSPLKRGQSATGGAHGSTMANSGAIDDPNVPLPRDKSLGNYIEFDLSKLHNSKGGFLVDEDESAAGGGNKGKSEDEIRAERERQRERLQQTMDPGVNLSERAMCRECGSRDIDEQIRTVFAILVCRSCQRKLPEKYSLLTKTEVREDYLLTDAELRDAELLPHLLKANPHKSTYSNMMLYLRCQVESYAFSPARWGSEDGLDAEFARREEEKAKRREGKFLKGLSELRKRTRDNVWEKRQAEKHVCQFEDVEDTVGKQRCSQCGFEIDVDVY</sequence>
<dbReference type="SUPFAM" id="SSF46955">
    <property type="entry name" value="Putative DNA-binding domain"/>
    <property type="match status" value="1"/>
</dbReference>
<protein>
    <recommendedName>
        <fullName evidence="10">DNA repair protein RAD14</fullName>
    </recommendedName>
</protein>
<evidence type="ECO:0000256" key="3">
    <source>
        <dbReference type="ARBA" id="ARBA00022723"/>
    </source>
</evidence>
<feature type="domain" description="XPA C-terminal" evidence="12">
    <location>
        <begin position="213"/>
        <end position="263"/>
    </location>
</feature>
<evidence type="ECO:0000256" key="11">
    <source>
        <dbReference type="SAM" id="MobiDB-lite"/>
    </source>
</evidence>
<dbReference type="NCBIfam" id="TIGR00598">
    <property type="entry name" value="rad14"/>
    <property type="match status" value="1"/>
</dbReference>
<dbReference type="InParanoid" id="A0A316YHP8"/>
<evidence type="ECO:0000256" key="5">
    <source>
        <dbReference type="ARBA" id="ARBA00022771"/>
    </source>
</evidence>
<dbReference type="CDD" id="cd21077">
    <property type="entry name" value="DBD_Rad14"/>
    <property type="match status" value="1"/>
</dbReference>
<dbReference type="PANTHER" id="PTHR10142">
    <property type="entry name" value="DNA REPAIR PROTEIN COMPLEMENTING XP-A CELLS"/>
    <property type="match status" value="1"/>
</dbReference>
<dbReference type="InterPro" id="IPR037129">
    <property type="entry name" value="XPA_sf"/>
</dbReference>
<keyword evidence="5" id="KW-0863">Zinc-finger</keyword>
<dbReference type="GeneID" id="37040861"/>
<evidence type="ECO:0000256" key="1">
    <source>
        <dbReference type="ARBA" id="ARBA00004123"/>
    </source>
</evidence>
<keyword evidence="6" id="KW-0862">Zinc</keyword>
<dbReference type="InterPro" id="IPR022656">
    <property type="entry name" value="XPA_C"/>
</dbReference>
<dbReference type="STRING" id="215250.A0A316YHP8"/>
<dbReference type="FunFam" id="3.90.530.10:FF:000003">
    <property type="entry name" value="Dna repair rad14 protein"/>
    <property type="match status" value="1"/>
</dbReference>
<dbReference type="Proteomes" id="UP000245768">
    <property type="component" value="Unassembled WGS sequence"/>
</dbReference>
<gene>
    <name evidence="13" type="ORF">FA10DRAFT_233366</name>
</gene>
<dbReference type="GO" id="GO:1901255">
    <property type="term" value="P:nucleotide-excision repair involved in interstrand cross-link repair"/>
    <property type="evidence" value="ECO:0007669"/>
    <property type="project" value="TreeGrafter"/>
</dbReference>
<evidence type="ECO:0000259" key="12">
    <source>
        <dbReference type="Pfam" id="PF05181"/>
    </source>
</evidence>
<organism evidence="13 14">
    <name type="scientific">Acaromyces ingoldii</name>
    <dbReference type="NCBI Taxonomy" id="215250"/>
    <lineage>
        <taxon>Eukaryota</taxon>
        <taxon>Fungi</taxon>
        <taxon>Dikarya</taxon>
        <taxon>Basidiomycota</taxon>
        <taxon>Ustilaginomycotina</taxon>
        <taxon>Exobasidiomycetes</taxon>
        <taxon>Exobasidiales</taxon>
        <taxon>Cryptobasidiaceae</taxon>
        <taxon>Acaromyces</taxon>
    </lineage>
</organism>
<comment type="similarity">
    <text evidence="2">Belongs to the XPA family.</text>
</comment>
<dbReference type="PANTHER" id="PTHR10142:SF0">
    <property type="entry name" value="DNA REPAIR PROTEIN COMPLEMENTING XP-A CELLS"/>
    <property type="match status" value="1"/>
</dbReference>
<evidence type="ECO:0000256" key="8">
    <source>
        <dbReference type="ARBA" id="ARBA00023204"/>
    </source>
</evidence>
<dbReference type="Pfam" id="PF05181">
    <property type="entry name" value="XPA_C"/>
    <property type="match status" value="1"/>
</dbReference>
<dbReference type="GO" id="GO:0006284">
    <property type="term" value="P:base-excision repair"/>
    <property type="evidence" value="ECO:0007669"/>
    <property type="project" value="TreeGrafter"/>
</dbReference>
<feature type="region of interest" description="Disordered" evidence="11">
    <location>
        <begin position="135"/>
        <end position="159"/>
    </location>
</feature>
<keyword evidence="14" id="KW-1185">Reference proteome</keyword>
<dbReference type="RefSeq" id="XP_025375346.1">
    <property type="nucleotide sequence ID" value="XM_025518945.1"/>
</dbReference>
<evidence type="ECO:0000256" key="4">
    <source>
        <dbReference type="ARBA" id="ARBA00022763"/>
    </source>
</evidence>
<keyword evidence="4" id="KW-0227">DNA damage</keyword>
<dbReference type="GO" id="GO:0000715">
    <property type="term" value="P:nucleotide-excision repair, DNA damage recognition"/>
    <property type="evidence" value="ECO:0007669"/>
    <property type="project" value="TreeGrafter"/>
</dbReference>
<dbReference type="GO" id="GO:0070914">
    <property type="term" value="P:UV-damage excision repair"/>
    <property type="evidence" value="ECO:0007669"/>
    <property type="project" value="TreeGrafter"/>
</dbReference>
<dbReference type="GO" id="GO:0000110">
    <property type="term" value="C:nucleotide-excision repair factor 1 complex"/>
    <property type="evidence" value="ECO:0007669"/>
    <property type="project" value="TreeGrafter"/>
</dbReference>
<dbReference type="InterPro" id="IPR000465">
    <property type="entry name" value="XPA/RAD14"/>
</dbReference>
<evidence type="ECO:0000256" key="6">
    <source>
        <dbReference type="ARBA" id="ARBA00022833"/>
    </source>
</evidence>
<evidence type="ECO:0000256" key="2">
    <source>
        <dbReference type="ARBA" id="ARBA00005548"/>
    </source>
</evidence>
<keyword evidence="7" id="KW-0238">DNA-binding</keyword>
<dbReference type="EMBL" id="KZ819638">
    <property type="protein sequence ID" value="PWN88148.1"/>
    <property type="molecule type" value="Genomic_DNA"/>
</dbReference>
<proteinExistence type="inferred from homology"/>
<feature type="compositionally biased region" description="Basic and acidic residues" evidence="11">
    <location>
        <begin position="149"/>
        <end position="159"/>
    </location>
</feature>
<dbReference type="Gene3D" id="3.90.530.10">
    <property type="entry name" value="XPA C-terminal domain"/>
    <property type="match status" value="1"/>
</dbReference>
<keyword evidence="3" id="KW-0479">Metal-binding</keyword>
<keyword evidence="8" id="KW-0234">DNA repair</keyword>
<accession>A0A316YHP8</accession>
<dbReference type="GO" id="GO:0003684">
    <property type="term" value="F:damaged DNA binding"/>
    <property type="evidence" value="ECO:0007669"/>
    <property type="project" value="InterPro"/>
</dbReference>
<evidence type="ECO:0000256" key="7">
    <source>
        <dbReference type="ARBA" id="ARBA00023125"/>
    </source>
</evidence>
<evidence type="ECO:0000256" key="10">
    <source>
        <dbReference type="ARBA" id="ARBA00072989"/>
    </source>
</evidence>
<reference evidence="13 14" key="1">
    <citation type="journal article" date="2018" name="Mol. Biol. Evol.">
        <title>Broad Genomic Sampling Reveals a Smut Pathogenic Ancestry of the Fungal Clade Ustilaginomycotina.</title>
        <authorList>
            <person name="Kijpornyongpan T."/>
            <person name="Mondo S.J."/>
            <person name="Barry K."/>
            <person name="Sandor L."/>
            <person name="Lee J."/>
            <person name="Lipzen A."/>
            <person name="Pangilinan J."/>
            <person name="LaButti K."/>
            <person name="Hainaut M."/>
            <person name="Henrissat B."/>
            <person name="Grigoriev I.V."/>
            <person name="Spatafora J.W."/>
            <person name="Aime M.C."/>
        </authorList>
    </citation>
    <scope>NUCLEOTIDE SEQUENCE [LARGE SCALE GENOMIC DNA]</scope>
    <source>
        <strain evidence="13 14">MCA 4198</strain>
    </source>
</reference>
<dbReference type="AlphaFoldDB" id="A0A316YHP8"/>